<organism evidence="8 9">
    <name type="scientific">Capsicum annuum</name>
    <name type="common">Capsicum pepper</name>
    <dbReference type="NCBI Taxonomy" id="4072"/>
    <lineage>
        <taxon>Eukaryota</taxon>
        <taxon>Viridiplantae</taxon>
        <taxon>Streptophyta</taxon>
        <taxon>Embryophyta</taxon>
        <taxon>Tracheophyta</taxon>
        <taxon>Spermatophyta</taxon>
        <taxon>Magnoliopsida</taxon>
        <taxon>eudicotyledons</taxon>
        <taxon>Gunneridae</taxon>
        <taxon>Pentapetalae</taxon>
        <taxon>asterids</taxon>
        <taxon>lamiids</taxon>
        <taxon>Solanales</taxon>
        <taxon>Solanaceae</taxon>
        <taxon>Solanoideae</taxon>
        <taxon>Capsiceae</taxon>
        <taxon>Capsicum</taxon>
    </lineage>
</organism>
<dbReference type="InterPro" id="IPR001128">
    <property type="entry name" value="Cyt_P450"/>
</dbReference>
<evidence type="ECO:0000256" key="2">
    <source>
        <dbReference type="ARBA" id="ARBA00010617"/>
    </source>
</evidence>
<keyword evidence="7" id="KW-0472">Membrane</keyword>
<evidence type="ECO:0008006" key="10">
    <source>
        <dbReference type="Google" id="ProtNLM"/>
    </source>
</evidence>
<keyword evidence="7" id="KW-1133">Transmembrane helix</keyword>
<keyword evidence="7" id="KW-0812">Transmembrane</keyword>
<comment type="cofactor">
    <cofactor evidence="1 6">
        <name>heme</name>
        <dbReference type="ChEBI" id="CHEBI:30413"/>
    </cofactor>
</comment>
<comment type="similarity">
    <text evidence="2">Belongs to the cytochrome P450 family.</text>
</comment>
<dbReference type="Gene3D" id="1.10.630.10">
    <property type="entry name" value="Cytochrome P450"/>
    <property type="match status" value="1"/>
</dbReference>
<dbReference type="PANTHER" id="PTHR24296">
    <property type="entry name" value="CYTOCHROME P450"/>
    <property type="match status" value="1"/>
</dbReference>
<evidence type="ECO:0000256" key="7">
    <source>
        <dbReference type="SAM" id="Phobius"/>
    </source>
</evidence>
<accession>A0A1U8G8N6</accession>
<dbReference type="EMBL" id="AYRZ02000003">
    <property type="protein sequence ID" value="PHT86873.1"/>
    <property type="molecule type" value="Genomic_DNA"/>
</dbReference>
<keyword evidence="3 6" id="KW-0479">Metal-binding</keyword>
<dbReference type="OrthoDB" id="1470350at2759"/>
<keyword evidence="4" id="KW-0560">Oxidoreductase</keyword>
<dbReference type="InterPro" id="IPR036396">
    <property type="entry name" value="Cyt_P450_sf"/>
</dbReference>
<dbReference type="CDD" id="cd11064">
    <property type="entry name" value="CYP86A"/>
    <property type="match status" value="1"/>
</dbReference>
<dbReference type="GO" id="GO:0004497">
    <property type="term" value="F:monooxygenase activity"/>
    <property type="evidence" value="ECO:0007669"/>
    <property type="project" value="InterPro"/>
</dbReference>
<evidence type="ECO:0000256" key="1">
    <source>
        <dbReference type="ARBA" id="ARBA00001971"/>
    </source>
</evidence>
<reference evidence="8 9" key="2">
    <citation type="journal article" date="2017" name="Genome Biol.">
        <title>New reference genome sequences of hot pepper reveal the massive evolution of plant disease-resistance genes by retroduplication.</title>
        <authorList>
            <person name="Kim S."/>
            <person name="Park J."/>
            <person name="Yeom S.I."/>
            <person name="Kim Y.M."/>
            <person name="Seo E."/>
            <person name="Kim K.T."/>
            <person name="Kim M.S."/>
            <person name="Lee J.M."/>
            <person name="Cheong K."/>
            <person name="Shin H.S."/>
            <person name="Kim S.B."/>
            <person name="Han K."/>
            <person name="Lee J."/>
            <person name="Park M."/>
            <person name="Lee H.A."/>
            <person name="Lee H.Y."/>
            <person name="Lee Y."/>
            <person name="Oh S."/>
            <person name="Lee J.H."/>
            <person name="Choi E."/>
            <person name="Choi E."/>
            <person name="Lee S.E."/>
            <person name="Jeon J."/>
            <person name="Kim H."/>
            <person name="Choi G."/>
            <person name="Song H."/>
            <person name="Lee J."/>
            <person name="Lee S.C."/>
            <person name="Kwon J.K."/>
            <person name="Lee H.Y."/>
            <person name="Koo N."/>
            <person name="Hong Y."/>
            <person name="Kim R.W."/>
            <person name="Kang W.H."/>
            <person name="Huh J.H."/>
            <person name="Kang B.C."/>
            <person name="Yang T.J."/>
            <person name="Lee Y.H."/>
            <person name="Bennetzen J.L."/>
            <person name="Choi D."/>
        </authorList>
    </citation>
    <scope>NUCLEOTIDE SEQUENCE [LARGE SCALE GENOMIC DNA]</scope>
    <source>
        <strain evidence="9">cv. CM334</strain>
    </source>
</reference>
<feature type="transmembrane region" description="Helical" evidence="7">
    <location>
        <begin position="12"/>
        <end position="34"/>
    </location>
</feature>
<dbReference type="GO" id="GO:0016705">
    <property type="term" value="F:oxidoreductase activity, acting on paired donors, with incorporation or reduction of molecular oxygen"/>
    <property type="evidence" value="ECO:0007669"/>
    <property type="project" value="InterPro"/>
</dbReference>
<evidence type="ECO:0000256" key="4">
    <source>
        <dbReference type="ARBA" id="ARBA00023002"/>
    </source>
</evidence>
<feature type="binding site" description="axial binding residue" evidence="6">
    <location>
        <position position="459"/>
    </location>
    <ligand>
        <name>heme</name>
        <dbReference type="ChEBI" id="CHEBI:30413"/>
    </ligand>
    <ligandPart>
        <name>Fe</name>
        <dbReference type="ChEBI" id="CHEBI:18248"/>
    </ligandPart>
</feature>
<dbReference type="GO" id="GO:0020037">
    <property type="term" value="F:heme binding"/>
    <property type="evidence" value="ECO:0007669"/>
    <property type="project" value="InterPro"/>
</dbReference>
<dbReference type="Proteomes" id="UP000222542">
    <property type="component" value="Unassembled WGS sequence"/>
</dbReference>
<protein>
    <recommendedName>
        <fullName evidence="10">Cytochrome P450 704C1-like</fullName>
    </recommendedName>
</protein>
<evidence type="ECO:0000313" key="9">
    <source>
        <dbReference type="Proteomes" id="UP000222542"/>
    </source>
</evidence>
<dbReference type="SUPFAM" id="SSF48264">
    <property type="entry name" value="Cytochrome P450"/>
    <property type="match status" value="1"/>
</dbReference>
<dbReference type="Gramene" id="PHT86873">
    <property type="protein sequence ID" value="PHT86873"/>
    <property type="gene ID" value="T459_08979"/>
</dbReference>
<dbReference type="Pfam" id="PF00067">
    <property type="entry name" value="p450"/>
    <property type="match status" value="1"/>
</dbReference>
<dbReference type="OMA" id="INFHRIH"/>
<gene>
    <name evidence="8" type="ORF">T459_08979</name>
</gene>
<reference evidence="8 9" key="1">
    <citation type="journal article" date="2014" name="Nat. Genet.">
        <title>Genome sequence of the hot pepper provides insights into the evolution of pungency in Capsicum species.</title>
        <authorList>
            <person name="Kim S."/>
            <person name="Park M."/>
            <person name="Yeom S.I."/>
            <person name="Kim Y.M."/>
            <person name="Lee J.M."/>
            <person name="Lee H.A."/>
            <person name="Seo E."/>
            <person name="Choi J."/>
            <person name="Cheong K."/>
            <person name="Kim K.T."/>
            <person name="Jung K."/>
            <person name="Lee G.W."/>
            <person name="Oh S.K."/>
            <person name="Bae C."/>
            <person name="Kim S.B."/>
            <person name="Lee H.Y."/>
            <person name="Kim S.Y."/>
            <person name="Kim M.S."/>
            <person name="Kang B.C."/>
            <person name="Jo Y.D."/>
            <person name="Yang H.B."/>
            <person name="Jeong H.J."/>
            <person name="Kang W.H."/>
            <person name="Kwon J.K."/>
            <person name="Shin C."/>
            <person name="Lim J.Y."/>
            <person name="Park J.H."/>
            <person name="Huh J.H."/>
            <person name="Kim J.S."/>
            <person name="Kim B.D."/>
            <person name="Cohen O."/>
            <person name="Paran I."/>
            <person name="Suh M.C."/>
            <person name="Lee S.B."/>
            <person name="Kim Y.K."/>
            <person name="Shin Y."/>
            <person name="Noh S.J."/>
            <person name="Park J."/>
            <person name="Seo Y.S."/>
            <person name="Kwon S.Y."/>
            <person name="Kim H.A."/>
            <person name="Park J.M."/>
            <person name="Kim H.J."/>
            <person name="Choi S.B."/>
            <person name="Bosland P.W."/>
            <person name="Reeves G."/>
            <person name="Jo S.H."/>
            <person name="Lee B.W."/>
            <person name="Cho H.T."/>
            <person name="Choi H.S."/>
            <person name="Lee M.S."/>
            <person name="Yu Y."/>
            <person name="Do Choi Y."/>
            <person name="Park B.S."/>
            <person name="van Deynze A."/>
            <person name="Ashrafi H."/>
            <person name="Hill T."/>
            <person name="Kim W.T."/>
            <person name="Pai H.S."/>
            <person name="Ahn H.K."/>
            <person name="Yeam I."/>
            <person name="Giovannoni J.J."/>
            <person name="Rose J.K."/>
            <person name="Sorensen I."/>
            <person name="Lee S.J."/>
            <person name="Kim R.W."/>
            <person name="Choi I.Y."/>
            <person name="Choi B.S."/>
            <person name="Lim J.S."/>
            <person name="Lee Y.H."/>
            <person name="Choi D."/>
        </authorList>
    </citation>
    <scope>NUCLEOTIDE SEQUENCE [LARGE SCALE GENOMIC DNA]</scope>
    <source>
        <strain evidence="9">cv. CM334</strain>
    </source>
</reference>
<keyword evidence="6" id="KW-0349">Heme</keyword>
<sequence length="516" mass="59397">MYSIDIQEMNLISTVATFPSLCLSFLILLVYFVSKLGEKNKGNKKRYHPIADSTTKQLINFHRIHDHMADLAAKYKTYRLESPFRREIYTSDPANIEYILKTNFENYGKGDYHHEILKDFYGDGMFTVDGEKWKEQRKVSSPEFSKRVIREVNSVIFSKNALKLANILDESANSKDTVDIQDLLLKSSLDSVFQVAFGIELDSVCGSCEEGASRFIKALDDASEMSLLRYIDLFWKIKKALNIGSEAKLWTSLQIIDEYMYKLIRSKADQLSQHHDSSQRAENIMSRFWHYSSTNPKYLRDILINFMGGGKDTTGTTLSWFILMLCRYPDVQEKLADEIKKATNMKGSTTISDFAANLNEEAVDKMHYLHAVLSETIRLYPAIPVNAKVCLQDDVFPDGFNVQKGDMVAYPPYAMGRMKYLWGDDAEKFRPERWLDENGSFKQESPFKFTAFQAGPRICIGKEFAYRNMKITAAVLLQFFVFKLSDDSKPVNYKTMLQLHIDGGLHVRAFRRIKSH</sequence>
<evidence type="ECO:0000256" key="3">
    <source>
        <dbReference type="ARBA" id="ARBA00022723"/>
    </source>
</evidence>
<dbReference type="KEGG" id="cann:107863601"/>
<dbReference type="InterPro" id="IPR002401">
    <property type="entry name" value="Cyt_P450_E_grp-I"/>
</dbReference>
<keyword evidence="9" id="KW-1185">Reference proteome</keyword>
<proteinExistence type="inferred from homology"/>
<dbReference type="PRINTS" id="PR00463">
    <property type="entry name" value="EP450I"/>
</dbReference>
<evidence type="ECO:0000256" key="5">
    <source>
        <dbReference type="ARBA" id="ARBA00023004"/>
    </source>
</evidence>
<evidence type="ECO:0000256" key="6">
    <source>
        <dbReference type="PIRSR" id="PIRSR602401-1"/>
    </source>
</evidence>
<dbReference type="PRINTS" id="PR00385">
    <property type="entry name" value="P450"/>
</dbReference>
<name>A0A1U8G8N6_CAPAN</name>
<comment type="caution">
    <text evidence="8">The sequence shown here is derived from an EMBL/GenBank/DDBJ whole genome shotgun (WGS) entry which is preliminary data.</text>
</comment>
<dbReference type="SMR" id="A0A1U8G8N6"/>
<dbReference type="GO" id="GO:0005506">
    <property type="term" value="F:iron ion binding"/>
    <property type="evidence" value="ECO:0007669"/>
    <property type="project" value="InterPro"/>
</dbReference>
<dbReference type="AlphaFoldDB" id="A0A1U8G8N6"/>
<keyword evidence="5 6" id="KW-0408">Iron</keyword>
<evidence type="ECO:0000313" key="8">
    <source>
        <dbReference type="EMBL" id="PHT86873.1"/>
    </source>
</evidence>
<dbReference type="STRING" id="4072.A0A1U8G8N6"/>